<reference evidence="2" key="1">
    <citation type="journal article" date="2020" name="mSystems">
        <title>Genome- and Community-Level Interaction Insights into Carbon Utilization and Element Cycling Functions of Hydrothermarchaeota in Hydrothermal Sediment.</title>
        <authorList>
            <person name="Zhou Z."/>
            <person name="Liu Y."/>
            <person name="Xu W."/>
            <person name="Pan J."/>
            <person name="Luo Z.H."/>
            <person name="Li M."/>
        </authorList>
    </citation>
    <scope>NUCLEOTIDE SEQUENCE [LARGE SCALE GENOMIC DNA]</scope>
    <source>
        <strain evidence="2">SpSt-853</strain>
    </source>
</reference>
<name>A0A7C5ANJ5_9BACT</name>
<gene>
    <name evidence="2" type="ORF">ENW48_09895</name>
</gene>
<evidence type="ECO:0000313" key="2">
    <source>
        <dbReference type="EMBL" id="HGZ12512.1"/>
    </source>
</evidence>
<feature type="domain" description="PilZ" evidence="1">
    <location>
        <begin position="20"/>
        <end position="106"/>
    </location>
</feature>
<dbReference type="Gene3D" id="2.40.10.220">
    <property type="entry name" value="predicted glycosyltransferase like domains"/>
    <property type="match status" value="1"/>
</dbReference>
<dbReference type="Pfam" id="PF07238">
    <property type="entry name" value="PilZ"/>
    <property type="match status" value="1"/>
</dbReference>
<dbReference type="GO" id="GO:0035438">
    <property type="term" value="F:cyclic-di-GMP binding"/>
    <property type="evidence" value="ECO:0007669"/>
    <property type="project" value="InterPro"/>
</dbReference>
<dbReference type="SUPFAM" id="SSF141371">
    <property type="entry name" value="PilZ domain-like"/>
    <property type="match status" value="1"/>
</dbReference>
<comment type="caution">
    <text evidence="2">The sequence shown here is derived from an EMBL/GenBank/DDBJ whole genome shotgun (WGS) entry which is preliminary data.</text>
</comment>
<dbReference type="AlphaFoldDB" id="A0A7C5ANJ5"/>
<accession>A0A7C5ANJ5</accession>
<sequence length="123" mass="14005">METMRLVSLKPQAPPKRIPRRAQRYPVRWPVKTINGLAVKDSWVVDISTLGARLETTKGLSPNCPVEFTVLLPAGDKELVLSGRVVWMRPIFTPPGRYHQGLQFYTPNWDLERLAQESQANPK</sequence>
<protein>
    <submittedName>
        <fullName evidence="2">PilZ domain-containing protein</fullName>
    </submittedName>
</protein>
<evidence type="ECO:0000259" key="1">
    <source>
        <dbReference type="Pfam" id="PF07238"/>
    </source>
</evidence>
<dbReference type="EMBL" id="DTKJ01000066">
    <property type="protein sequence ID" value="HGZ12512.1"/>
    <property type="molecule type" value="Genomic_DNA"/>
</dbReference>
<organism evidence="2">
    <name type="scientific">Desulfobacca acetoxidans</name>
    <dbReference type="NCBI Taxonomy" id="60893"/>
    <lineage>
        <taxon>Bacteria</taxon>
        <taxon>Pseudomonadati</taxon>
        <taxon>Thermodesulfobacteriota</taxon>
        <taxon>Desulfobaccia</taxon>
        <taxon>Desulfobaccales</taxon>
        <taxon>Desulfobaccaceae</taxon>
        <taxon>Desulfobacca</taxon>
    </lineage>
</organism>
<proteinExistence type="predicted"/>
<dbReference type="InterPro" id="IPR009875">
    <property type="entry name" value="PilZ_domain"/>
</dbReference>